<feature type="region of interest" description="Disordered" evidence="1">
    <location>
        <begin position="3682"/>
        <end position="3718"/>
    </location>
</feature>
<feature type="compositionally biased region" description="Basic and acidic residues" evidence="1">
    <location>
        <begin position="2577"/>
        <end position="2586"/>
    </location>
</feature>
<feature type="compositionally biased region" description="Basic and acidic residues" evidence="1">
    <location>
        <begin position="3600"/>
        <end position="3613"/>
    </location>
</feature>
<protein>
    <submittedName>
        <fullName evidence="2">Uncharacterized protein</fullName>
    </submittedName>
</protein>
<feature type="region of interest" description="Disordered" evidence="1">
    <location>
        <begin position="1631"/>
        <end position="1664"/>
    </location>
</feature>
<proteinExistence type="predicted"/>
<feature type="compositionally biased region" description="Polar residues" evidence="1">
    <location>
        <begin position="4175"/>
        <end position="4189"/>
    </location>
</feature>
<feature type="compositionally biased region" description="Basic and acidic residues" evidence="1">
    <location>
        <begin position="4959"/>
        <end position="4968"/>
    </location>
</feature>
<feature type="compositionally biased region" description="Basic and acidic residues" evidence="1">
    <location>
        <begin position="4539"/>
        <end position="4561"/>
    </location>
</feature>
<feature type="region of interest" description="Disordered" evidence="1">
    <location>
        <begin position="251"/>
        <end position="271"/>
    </location>
</feature>
<feature type="region of interest" description="Disordered" evidence="1">
    <location>
        <begin position="4525"/>
        <end position="4590"/>
    </location>
</feature>
<reference evidence="2 3" key="1">
    <citation type="submission" date="2022-05" db="EMBL/GenBank/DDBJ databases">
        <authorList>
            <consortium name="Genoscope - CEA"/>
            <person name="William W."/>
        </authorList>
    </citation>
    <scope>NUCLEOTIDE SEQUENCE [LARGE SCALE GENOMIC DNA]</scope>
</reference>
<feature type="region of interest" description="Disordered" evidence="1">
    <location>
        <begin position="3449"/>
        <end position="3479"/>
    </location>
</feature>
<feature type="compositionally biased region" description="Polar residues" evidence="1">
    <location>
        <begin position="346"/>
        <end position="359"/>
    </location>
</feature>
<feature type="compositionally biased region" description="Polar residues" evidence="1">
    <location>
        <begin position="2674"/>
        <end position="2683"/>
    </location>
</feature>
<feature type="region of interest" description="Disordered" evidence="1">
    <location>
        <begin position="1068"/>
        <end position="1114"/>
    </location>
</feature>
<feature type="compositionally biased region" description="Basic and acidic residues" evidence="1">
    <location>
        <begin position="251"/>
        <end position="260"/>
    </location>
</feature>
<sequence>MSQIITRKVFTYSSASTQHPIEITGEEDTILNPETFPSSYEAAVAESPHSEIDQGGGIAFKIHGSKDANPAYTKQSSTKIVRTLVTNKEEKKQLANEAALNITTTVNSNTEQRLAKLQENIQTTNRHSTSAANEDPGKHTNVDSTNITATSRRRSKTSYTYRVHDGIAVLENVTRYQPETQTITNFAREKPKHTEISNVSFEINTEDLATNQDHDVQKQNTFRTNLAFQSKPKTIFTQMDMVSKSENRAVREISGNRHTEGIGQPSTDAEKRKQLKLTTRTTAYHATAQNSSQGERQLIDTPQETQKSPKYSYSVTSPGPSHKIFGSEVYGEKSITQPQHQKERLPSTNTKQITTQHQTTNISDSGKLIIPNFTQYTSTNQVKLCEPTPKDNNVKSDEKVKDLNTEEWVTQVVTQKDLRSEKSLPPNKLSAYKMQLLHNQDTQPEKNLDKSSPGRLVIPDFNQSTFTAEVKETTPSPKVDKLKTEEWRTQVVTNEEFRSEPTLQTNRLSEDKMKFLHNQNTQPEKNLDKSSPGRLVIPDFNQSSFTTEVKDIKPLPKVDKLKTERWATQVVTQEDVRSEQPSQANRLSADKMKFLHNQDTQPEKNLDKSSPGRLVIPDFNQSTFTTEVKETKTSPKVDKLKTEEWWVTQVITQEEVRSEPPLQANRLSADKMQFLHNQDTQPEKKLDKSSPGRLVIPDFNQSTFTLEVKETKPSPKVDKLKTEEWLTQVVTQEEVRSEPPLQANRLSADKMQFLHNQDKQPEKNLDKSSPGRLVIPEFNQSTSTTDVKETKPSPKVDKLKTEEWVSQVLTQEEIRSEPPLQANKLSADKMQFLHNQDTQREKQLDKCSPGNLLIPDFNQSTFTTEVKDTKPSPKVDKLKSEEWATQVLTQEEVRAEPPLQANRLSADKMQFLHNQATQPEKMLDKSSPGRLVIPDFNQSTFTAQAKETEPSPKVDKLKAEEWLTHVVTQEEVRSQPPLQANRLSADKMQFLHNQDTQPEKNLDKSSPGRLAIPDFNQSPFTSEVKESKPSPKVNKLKTEEWITQEIIQEKVRSEAPLQANKLSADKIEFLHNQDTQPEKKLDKSSPGRLAIPGFSQSTFTTEGKETKPSPKVNKLKTEEWVTQVVTQEEVRSEPPLLANRLSGDKMQFLHKQDTQAEKKFNKSSPGRLVIPDFSQSTSTTEAKDTKPSLKVDELKSEDWVTEVVIQEEVKSEPPLKANKLSADKIQFLHNHDTHPEKTFDKSSPGKLVIPDFNQSTFTSEVKETKSSPKVDKLKTEEWLTQVVTQEEVRSESPLQANRLSADKMQFLHNQDTQPEKMLDKSGPGRLVIPDFNQSTFTAQAKETEPSPNVDKLKAEEWVTQALTQEKIRSEPPLHANRLSADKMQFLHDDDTQPDKTFQKSSPGRLVIPDFSQSTFTTEVKETTLSPKVDKLKSEEWLKHVITQEKVRSEPSLQANRLSADKIEFLHNQDTQPEKQLDKSSPGRLVIPDFKQSTFTSEVKETKPSPKVDKLKTEEWLTKVVTQEEVRTEPPLQANRLSAYKMQFLHNQDTQPEKKLDKSSPGRLVIPEFSQSTFTTEGKETKPSPKVNKLKTEEWVTQVVTQEEVRSEPPLLANRLSGDKMQFLHNQDTQAEKKFNKSSPGRLVIPDFNQSTSTTEAQDTKPSLKVDELKSEDWVTEVVIQEEVRSEPPLKANRLSADKMQFLHNQDTHPEKTFDKSTPGKLVIPDFSQSTFTSEVKETKPSPKVDKLKTEEWLTQVVTQEEVRSQPPLQANRLSADKMQFLHNQDTQPEKRLDKSCPGRLVIPEFSKSTFTTEGKETKPLPKVNKLKSEEWVTQVVTQEEVRSEPPLLENRLSGDKMQFLHKQDTQAEKTFNKSSPGRLVIPDFNQSTSTTEAQDTKPSLKVDELKSEDWVTEVVIQEEVRSEPPLKANRLSADKMQFLHNQDTHPEKTFDKSTPGKLVIPDFNQSTFTSEVKETKPSPKVDKLKTEEWLTQVVTQEEIRSEPPLQANRLSADKMQFIHNPDTQPEKKLEKSSPGRLVIPEFSQSTFTTEGKETKPSPKVNKLKTEEWVTQVVTQEEVRSEPPLLANRLSGDKMQFLHKQDTQAEKKFNKSSPGRLVIPDFNQSTSTTEARDTKPSLKVDELKSEDWVTEVVIQEEVRSEPPLQANKLTGDKMQFLHNQNSHPEKTFDKSTPGKLVIPDFNQSTFTSEVKETKPSPKVDKLKTEEWLTQVVTQEEVRSEPPIQANRLSADKMQFLRNEDTRPEKRLDKSSPGRLVIPEFSQSTFTTVGKETKPSPKVNKLKTEAWVTQVVTQEEVRSEPPLLANRLSGDKIQFLHRQDTQAEKQFNKSSPGRLVIPDFNQSTSTTEAQDTKPALKVDELKSEDWVTEVVIQEEVRSEPPLKANRLSADKIQFLHNQDTQGEKKLNKSSPGRLVIPNFNQSTYTTEARDTKPSLKVDELKSEDWVTEVVIQEEVRSEPPLQANKLTGDKMQFLQNQDTHPEKTFDKSTPGKLVIPDFNQSTFTSEVKETKPSPKVDKLKTEEWLTQVVTQEEVRSEPPLQANRLSADKMQFLHNQDTQPEKKLDKSSPGRLVIPEFSPSTFTTEGKETKPSPKVNKLKTEEWVTQVVTQEEVRSEPPLLANRLSGDKMQFLHNQDTQAEKKFNKSSPGRLVIPDFNQSTSTTEAQDTKPALKVDELKSEDWVTEVVIQEEVRSEPPPKASRLSADKIQFLHNQDTHPEKTFDKSTPGKLVIPDFNQSTFTSEVKETKPSPKVDKLKTEEWLTQVVTQEKVRSEPPLQANKLSADKIQFLHNQDTHPEKTFDKSNPGKLVIPDFNQSTFTSEVKETKPSPKVDKLKTEEWLTQVVTQEEVRSEPPLQANRLSGDKMQFLLNQDTQPEKKLDKSSPGRLVIPEFSPNTFTTEGKETKPSPKVNKLKTEEWVTQVVTQEEVRSEPPLLANRLSGDKIQSLHNQDTQAEKKFNKSSPGRLVIPDFNQSTSTTKAKDAKPLLKVDELKSEDWVTEGVIQEEVRSEPPLQANRLSADKIQFLHNQDTHPEKTFDKSTPGKLVIPDFNQSTFTSEVKETKPSPKVDKLKTEEWLTQVVTQEEVRSEPPLQANRLSADKMQFLHNQDTQPEKKLDKSSPGRLDIPEFSQSTFTTEGKETKPSPKVNKLKSEEWVTQVVTQEEVRSEPPLLVNRLSGDKMQSLHKQDTQAEKKFTKSSPCKLVIPDFNQSTSTTEAKDVKPSLKVDELKREDWITEVVIQEEVRSEQPLQANKLSADKIQFLHNQDTHPEKTFDKSNPGKLVIPDFSQSTFTSEVKETKPSPKVDKLKTEEWLTQVVTQEEVRSEPPLQANRLSADKMHFLHKQVTQPEKTLDKSSPGRLVIPEFSQSTFTTEGKETKPSPKVNKLKTEEWVTQVVTQKEVRSEPPLLANRLSGDKMQFLHNQDTQAEKKFNKSSPGRLVIPDFNQSTSTTEAQDTKPSLKVDALKSEDWVTEVVFQEEVRSEPPLKANRLSADKIQFLHNQDTHPEKTFDKSNPGKLVIPDFSQSTFTSEVKETKPSPKVDKLKTEEWVTQVVTQEEVRSEPPLQANRLSADKMQFLHKQDTQPEKKLDKSSPGRLVIPEFSQSTFTTEGKETKPSPKLNKLKTEEWVTQVVTQEEVRSETPLLANRLSGDKMQFLHKQDTQAEKTFKKSSPGRLVIPDFSQSTSTTEAQDTKPSLKVDELKSEDWVTEVVIQEEVRSEPPLKANRLSADKMQFLHNQDTHPEKTFDKSNPGKLVIPDFSQSTFTSEVKETKPSPKVDKLKTEEWLTQVVTQEEVRSEPPLHANRLSADKMQFLHNQDTEPEEMLDKSSPGRLVIPDFNQNTFTAQVKETEPSPKVDKLKAEEWVTQVLTQEEIRSAPPLHANRLSADKIEFLHKDDTQPDKTFENSNPGRLVIPDFTQSTFTTEVKETTLSPKVDKLKSEEWVTQVVTQEKVRSEAPLPANRLLADKIECLHNQDTQPEKKLDKSSPGRLVIPDFNQSTLTTDVKETTFSPKVNKLRSEEWVTQVVTQEKVRSEPPLQANKLSADKMEFLHNQDIRPEKKLDKSSPGRLVIPELSQSTLTTEGKETKPSPKVNKLKTEEWVTQVVTQEEVRSEPPLLENRLSGDKMQFPHNQDTQAEKKFKKSSPGRLVIPNFNRSTSTTEAQNTKPSLKVDELKSEDWVTEVVIQEEVRSETPLKANKLSADKLQFLHNQDTHPEKTLHKSSPGKLVIPDFSQSTFTSEVKETKPSPKVDKLKTEEWLTQVVTQEEVRSEPPLQANRLSADKMQFLHKQDTQPEKMLDKFSTGRLVIPDFNQSTLTTQVKQTEPSPKVDKLKAEEWVTQVLTQEEIRSEPPLHANRLSADKIQFLHNQDTQLEKTFEKSSPGRLVIPDFSQSTFTTQVKETTLSPKVDKLKSEEWVTQVVTQEKVRSEPPLQANRLSADKIEFLYNQDTPPEKTFEKSSPGRLVIPEFNQSTFTTEANETKQSPKVDKLKTEEWVTQVITQEKVTSEPPLRANKLSADKTEFLHNQDTQPEKKLEKSSPGRLVIPEFSQSTFTTEGKETKPSPKLNKLKTEEWVTQVVTQEEVRSEPPLLENRLSGDKMQFLHNQDTQAEKQFKKSSPGRLVIPSFNQSTSTTEAKDTKPSLKVDELKNTHPEKTFDKSSTGKLVIPDFNQSTFTSEVKETKPPPKVDKLKTKEWLTQVVTQEEVRSEPPPQANRLSADKMQFLHNQDAQPEKNLEKSSPGRLWVTQVVTQQEVRSEPPFQANRLSADKVQFLHNQDTQPENKLDKFSPGRLVIPTFNQSTFTTEVKETKPSPKVDKLKTEEWLTQVVTQEEVKSEPPLQANRLSADKMQFLHNQDTQPEKKLDKSSPGRLVIPDFNQCTFTTEVKDIKPSPKGDKLRTEEWVSQVVTQEEVRSEPPLQTNRLSADKTQFIDSQDTESKKNLDSS</sequence>
<feature type="compositionally biased region" description="Basic and acidic residues" evidence="1">
    <location>
        <begin position="4909"/>
        <end position="4924"/>
    </location>
</feature>
<evidence type="ECO:0000313" key="2">
    <source>
        <dbReference type="EMBL" id="CAH3116305.1"/>
    </source>
</evidence>
<feature type="region of interest" description="Disordered" evidence="1">
    <location>
        <begin position="1547"/>
        <end position="1588"/>
    </location>
</feature>
<feature type="region of interest" description="Disordered" evidence="1">
    <location>
        <begin position="4909"/>
        <end position="4968"/>
    </location>
</feature>
<feature type="compositionally biased region" description="Basic and acidic residues" evidence="1">
    <location>
        <begin position="2893"/>
        <end position="2902"/>
    </location>
</feature>
<feature type="region of interest" description="Disordered" evidence="1">
    <location>
        <begin position="1869"/>
        <end position="1899"/>
    </location>
</feature>
<feature type="compositionally biased region" description="Polar residues" evidence="1">
    <location>
        <begin position="2358"/>
        <end position="2367"/>
    </location>
</feature>
<feature type="compositionally biased region" description="Basic and acidic residues" evidence="1">
    <location>
        <begin position="3130"/>
        <end position="3139"/>
    </location>
</feature>
<feature type="region of interest" description="Disordered" evidence="1">
    <location>
        <begin position="3196"/>
        <end position="3216"/>
    </location>
</feature>
<feature type="non-terminal residue" evidence="2">
    <location>
        <position position="4968"/>
    </location>
</feature>
<feature type="compositionally biased region" description="Basic and acidic residues" evidence="1">
    <location>
        <begin position="2024"/>
        <end position="2033"/>
    </location>
</feature>
<feature type="region of interest" description="Disordered" evidence="1">
    <location>
        <begin position="2891"/>
        <end position="2931"/>
    </location>
</feature>
<dbReference type="Proteomes" id="UP001159428">
    <property type="component" value="Unassembled WGS sequence"/>
</dbReference>
<feature type="region of interest" description="Disordered" evidence="1">
    <location>
        <begin position="302"/>
        <end position="359"/>
    </location>
</feature>
<feature type="compositionally biased region" description="Polar residues" evidence="1">
    <location>
        <begin position="3464"/>
        <end position="3473"/>
    </location>
</feature>
<feature type="compositionally biased region" description="Polar residues" evidence="1">
    <location>
        <begin position="4940"/>
        <end position="4956"/>
    </location>
</feature>
<feature type="region of interest" description="Disordered" evidence="1">
    <location>
        <begin position="2731"/>
        <end position="2752"/>
    </location>
</feature>
<feature type="region of interest" description="Disordered" evidence="1">
    <location>
        <begin position="3124"/>
        <end position="3168"/>
    </location>
</feature>
<feature type="region of interest" description="Disordered" evidence="1">
    <location>
        <begin position="125"/>
        <end position="156"/>
    </location>
</feature>
<feature type="compositionally biased region" description="Basic and acidic residues" evidence="1">
    <location>
        <begin position="1550"/>
        <end position="1559"/>
    </location>
</feature>
<feature type="region of interest" description="Disordered" evidence="1">
    <location>
        <begin position="996"/>
        <end position="1036"/>
    </location>
</feature>
<organism evidence="2 3">
    <name type="scientific">Pocillopora meandrina</name>
    <dbReference type="NCBI Taxonomy" id="46732"/>
    <lineage>
        <taxon>Eukaryota</taxon>
        <taxon>Metazoa</taxon>
        <taxon>Cnidaria</taxon>
        <taxon>Anthozoa</taxon>
        <taxon>Hexacorallia</taxon>
        <taxon>Scleractinia</taxon>
        <taxon>Astrocoeniina</taxon>
        <taxon>Pocilloporidae</taxon>
        <taxon>Pocillopora</taxon>
    </lineage>
</organism>
<feature type="compositionally biased region" description="Polar residues" evidence="1">
    <location>
        <begin position="1647"/>
        <end position="1656"/>
    </location>
</feature>
<feature type="compositionally biased region" description="Basic and acidic residues" evidence="1">
    <location>
        <begin position="2732"/>
        <end position="2741"/>
    </location>
</feature>
<feature type="compositionally biased region" description="Basic and acidic residues" evidence="1">
    <location>
        <begin position="4657"/>
        <end position="4680"/>
    </location>
</feature>
<gene>
    <name evidence="2" type="ORF">PMEA_00006375</name>
</gene>
<keyword evidence="3" id="KW-1185">Reference proteome</keyword>
<feature type="compositionally biased region" description="Polar residues" evidence="1">
    <location>
        <begin position="3701"/>
        <end position="3710"/>
    </location>
</feature>
<feature type="region of interest" description="Disordered" evidence="1">
    <location>
        <begin position="4630"/>
        <end position="4686"/>
    </location>
</feature>
<feature type="compositionally biased region" description="Basic and acidic residues" evidence="1">
    <location>
        <begin position="3204"/>
        <end position="3214"/>
    </location>
</feature>
<feature type="compositionally biased region" description="Polar residues" evidence="1">
    <location>
        <begin position="302"/>
        <end position="319"/>
    </location>
</feature>
<feature type="compositionally biased region" description="Polar residues" evidence="1">
    <location>
        <begin position="1884"/>
        <end position="1893"/>
    </location>
</feature>
<feature type="region of interest" description="Disordered" evidence="1">
    <location>
        <begin position="2574"/>
        <end position="2615"/>
    </location>
</feature>
<feature type="region of interest" description="Disordered" evidence="1">
    <location>
        <begin position="3365"/>
        <end position="3405"/>
    </location>
</feature>
<feature type="region of interest" description="Disordered" evidence="1">
    <location>
        <begin position="1156"/>
        <end position="1189"/>
    </location>
</feature>
<name>A0AAU9WJV0_9CNID</name>
<dbReference type="EMBL" id="CALNXJ010000015">
    <property type="protein sequence ID" value="CAH3116305.1"/>
    <property type="molecule type" value="Genomic_DNA"/>
</dbReference>
<comment type="caution">
    <text evidence="2">The sequence shown here is derived from an EMBL/GenBank/DDBJ whole genome shotgun (WGS) entry which is preliminary data.</text>
</comment>
<accession>A0AAU9WJV0</accession>
<feature type="region of interest" description="Disordered" evidence="1">
    <location>
        <begin position="3600"/>
        <end position="3642"/>
    </location>
</feature>
<feature type="region of interest" description="Disordered" evidence="1">
    <location>
        <begin position="2342"/>
        <end position="2370"/>
    </location>
</feature>
<feature type="region of interest" description="Disordered" evidence="1">
    <location>
        <begin position="2658"/>
        <end position="2686"/>
    </location>
</feature>
<feature type="region of interest" description="Disordered" evidence="1">
    <location>
        <begin position="4142"/>
        <end position="4191"/>
    </location>
</feature>
<evidence type="ECO:0000313" key="3">
    <source>
        <dbReference type="Proteomes" id="UP001159428"/>
    </source>
</evidence>
<feature type="compositionally biased region" description="Basic and acidic residues" evidence="1">
    <location>
        <begin position="1068"/>
        <end position="1085"/>
    </location>
</feature>
<evidence type="ECO:0000256" key="1">
    <source>
        <dbReference type="SAM" id="MobiDB-lite"/>
    </source>
</evidence>
<feature type="region of interest" description="Disordered" evidence="1">
    <location>
        <begin position="2020"/>
        <end position="2062"/>
    </location>
</feature>
<feature type="region of interest" description="Disordered" evidence="1">
    <location>
        <begin position="2104"/>
        <end position="2137"/>
    </location>
</feature>